<feature type="non-terminal residue" evidence="1">
    <location>
        <position position="1"/>
    </location>
</feature>
<evidence type="ECO:0000313" key="2">
    <source>
        <dbReference type="Proteomes" id="UP001626550"/>
    </source>
</evidence>
<dbReference type="AlphaFoldDB" id="A0ABD2PIG0"/>
<sequence>DEDELERAQTALCRIEERLLKDSVPLDNDLDTVMAMHNLNQVALQELTDIDRFASIVAFQQPSENCQQVQIVAERVSLPSSHSNKWSQLLDLVQTRQIQLDVAQISLDFLSGHPSAKKIAAIDCDAFMKDVLQATAPANLHTLLQQSTASLQNELLLPTNSRLALTHELHEAAANFEQSKHAFNDNLVSRQKL</sequence>
<proteinExistence type="predicted"/>
<name>A0ABD2PIG0_9PLAT</name>
<dbReference type="Proteomes" id="UP001626550">
    <property type="component" value="Unassembled WGS sequence"/>
</dbReference>
<keyword evidence="2" id="KW-1185">Reference proteome</keyword>
<comment type="caution">
    <text evidence="1">The sequence shown here is derived from an EMBL/GenBank/DDBJ whole genome shotgun (WGS) entry which is preliminary data.</text>
</comment>
<gene>
    <name evidence="1" type="ORF">Ciccas_014361</name>
</gene>
<organism evidence="1 2">
    <name type="scientific">Cichlidogyrus casuarinus</name>
    <dbReference type="NCBI Taxonomy" id="1844966"/>
    <lineage>
        <taxon>Eukaryota</taxon>
        <taxon>Metazoa</taxon>
        <taxon>Spiralia</taxon>
        <taxon>Lophotrochozoa</taxon>
        <taxon>Platyhelminthes</taxon>
        <taxon>Monogenea</taxon>
        <taxon>Monopisthocotylea</taxon>
        <taxon>Dactylogyridea</taxon>
        <taxon>Ancyrocephalidae</taxon>
        <taxon>Cichlidogyrus</taxon>
    </lineage>
</organism>
<accession>A0ABD2PIG0</accession>
<protein>
    <submittedName>
        <fullName evidence="1">Uncharacterized protein</fullName>
    </submittedName>
</protein>
<evidence type="ECO:0000313" key="1">
    <source>
        <dbReference type="EMBL" id="KAL3307133.1"/>
    </source>
</evidence>
<reference evidence="1 2" key="1">
    <citation type="submission" date="2024-11" db="EMBL/GenBank/DDBJ databases">
        <title>Adaptive evolution of stress response genes in parasites aligns with host niche diversity.</title>
        <authorList>
            <person name="Hahn C."/>
            <person name="Resl P."/>
        </authorList>
    </citation>
    <scope>NUCLEOTIDE SEQUENCE [LARGE SCALE GENOMIC DNA]</scope>
    <source>
        <strain evidence="1">EGGRZ-B1_66</strain>
        <tissue evidence="1">Body</tissue>
    </source>
</reference>
<dbReference type="EMBL" id="JBJKFK010008233">
    <property type="protein sequence ID" value="KAL3307133.1"/>
    <property type="molecule type" value="Genomic_DNA"/>
</dbReference>